<feature type="domain" description="JmjC" evidence="1">
    <location>
        <begin position="189"/>
        <end position="336"/>
    </location>
</feature>
<protein>
    <recommendedName>
        <fullName evidence="1">JmjC domain-containing protein</fullName>
    </recommendedName>
</protein>
<evidence type="ECO:0000313" key="2">
    <source>
        <dbReference type="EMBL" id="KAJ9155545.1"/>
    </source>
</evidence>
<keyword evidence="3" id="KW-1185">Reference proteome</keyword>
<organism evidence="2 3">
    <name type="scientific">Pleurostoma richardsiae</name>
    <dbReference type="NCBI Taxonomy" id="41990"/>
    <lineage>
        <taxon>Eukaryota</taxon>
        <taxon>Fungi</taxon>
        <taxon>Dikarya</taxon>
        <taxon>Ascomycota</taxon>
        <taxon>Pezizomycotina</taxon>
        <taxon>Sordariomycetes</taxon>
        <taxon>Sordariomycetidae</taxon>
        <taxon>Calosphaeriales</taxon>
        <taxon>Pleurostomataceae</taxon>
        <taxon>Pleurostoma</taxon>
    </lineage>
</organism>
<dbReference type="InterPro" id="IPR003347">
    <property type="entry name" value="JmjC_dom"/>
</dbReference>
<accession>A0AA38VYX6</accession>
<proteinExistence type="predicted"/>
<dbReference type="SUPFAM" id="SSF51197">
    <property type="entry name" value="Clavaminate synthase-like"/>
    <property type="match status" value="1"/>
</dbReference>
<gene>
    <name evidence="2" type="ORF">NKR23_g2115</name>
</gene>
<name>A0AA38VYX6_9PEZI</name>
<sequence length="456" mass="51578">MKYDHGTVDGTSIGRCINGGTLDRLKDTYIARATRAIERSLRDARLQLEGADPDSRAAQLPQYIEILQSCRSGRAITKDEYEHGTWNSPTDKFVICSSVEAKDLLASASPRLPIFVPAELNLDFERRLSLDQYLDFLETQANVDVHVFDDRIPRGAVIRPRRMAPGRARELLHDGTRGPVNLLSLKGHKKNPDPSCFLDLPGYTVLEDIQGHPDSIRPSTDLRMNITFQLCGKKGAFSMPHIDHHGFITAVFNDEGEKLWPLWPGIGLHELRLWAESGHLPPSPSVGIYLYPGCLLIQPSGMLHAPYSITTVLMSGVNYWCSRDMLHVMLLSRLEAEHPHMTNEDMAQEFLPKVSRIRDLWKSNSPAWPWGGANELAQFSGLVEWFLPPRRKGLCLPVPSGKEVQEALARLHFRGRIGTGVKYWLGEWKRSGGVFRRRELAFWDLAMRMRDATMRV</sequence>
<dbReference type="EMBL" id="JANBVO010000003">
    <property type="protein sequence ID" value="KAJ9155545.1"/>
    <property type="molecule type" value="Genomic_DNA"/>
</dbReference>
<evidence type="ECO:0000313" key="3">
    <source>
        <dbReference type="Proteomes" id="UP001174694"/>
    </source>
</evidence>
<reference evidence="2" key="1">
    <citation type="submission" date="2022-07" db="EMBL/GenBank/DDBJ databases">
        <title>Fungi with potential for degradation of polypropylene.</title>
        <authorList>
            <person name="Gostincar C."/>
        </authorList>
    </citation>
    <scope>NUCLEOTIDE SEQUENCE</scope>
    <source>
        <strain evidence="2">EXF-13308</strain>
    </source>
</reference>
<comment type="caution">
    <text evidence="2">The sequence shown here is derived from an EMBL/GenBank/DDBJ whole genome shotgun (WGS) entry which is preliminary data.</text>
</comment>
<dbReference type="Proteomes" id="UP001174694">
    <property type="component" value="Unassembled WGS sequence"/>
</dbReference>
<dbReference type="AlphaFoldDB" id="A0AA38VYX6"/>
<dbReference type="PROSITE" id="PS51184">
    <property type="entry name" value="JMJC"/>
    <property type="match status" value="1"/>
</dbReference>
<evidence type="ECO:0000259" key="1">
    <source>
        <dbReference type="PROSITE" id="PS51184"/>
    </source>
</evidence>